<evidence type="ECO:0000256" key="3">
    <source>
        <dbReference type="ARBA" id="ARBA00023015"/>
    </source>
</evidence>
<evidence type="ECO:0000256" key="2">
    <source>
        <dbReference type="ARBA" id="ARBA00023012"/>
    </source>
</evidence>
<evidence type="ECO:0000313" key="10">
    <source>
        <dbReference type="EMBL" id="PSV96614.1"/>
    </source>
</evidence>
<dbReference type="RefSeq" id="WP_045035631.1">
    <property type="nucleotide sequence ID" value="NZ_CAMQYU010000011.1"/>
</dbReference>
<dbReference type="InterPro" id="IPR011006">
    <property type="entry name" value="CheY-like_superfamily"/>
</dbReference>
<dbReference type="AlphaFoldDB" id="A0A0D8P6Y6"/>
<dbReference type="Gene3D" id="3.40.50.2300">
    <property type="match status" value="1"/>
</dbReference>
<keyword evidence="1 6" id="KW-0597">Phosphoprotein</keyword>
<protein>
    <submittedName>
        <fullName evidence="10">DNA-binding response regulator</fullName>
    </submittedName>
</protein>
<dbReference type="GO" id="GO:0005829">
    <property type="term" value="C:cytosol"/>
    <property type="evidence" value="ECO:0007669"/>
    <property type="project" value="TreeGrafter"/>
</dbReference>
<evidence type="ECO:0000256" key="1">
    <source>
        <dbReference type="ARBA" id="ARBA00022553"/>
    </source>
</evidence>
<feature type="DNA-binding region" description="OmpR/PhoB-type" evidence="7">
    <location>
        <begin position="125"/>
        <end position="222"/>
    </location>
</feature>
<dbReference type="SMART" id="SM00862">
    <property type="entry name" value="Trans_reg_C"/>
    <property type="match status" value="1"/>
</dbReference>
<feature type="modified residue" description="4-aspartylphosphate" evidence="6">
    <location>
        <position position="51"/>
    </location>
</feature>
<dbReference type="InterPro" id="IPR001789">
    <property type="entry name" value="Sig_transdc_resp-reg_receiver"/>
</dbReference>
<dbReference type="Proteomes" id="UP000241190">
    <property type="component" value="Unassembled WGS sequence"/>
</dbReference>
<dbReference type="PROSITE" id="PS51755">
    <property type="entry name" value="OMPR_PHOB"/>
    <property type="match status" value="1"/>
</dbReference>
<dbReference type="OrthoDB" id="4127888at2"/>
<dbReference type="FunFam" id="3.40.50.2300:FF:000001">
    <property type="entry name" value="DNA-binding response regulator PhoB"/>
    <property type="match status" value="1"/>
</dbReference>
<dbReference type="GeneID" id="93547514"/>
<dbReference type="Pfam" id="PF00072">
    <property type="entry name" value="Response_reg"/>
    <property type="match status" value="1"/>
</dbReference>
<dbReference type="STRING" id="56192.UB38_01785"/>
<evidence type="ECO:0000256" key="6">
    <source>
        <dbReference type="PROSITE-ProRule" id="PRU00169"/>
    </source>
</evidence>
<dbReference type="GO" id="GO:0000156">
    <property type="term" value="F:phosphorelay response regulator activity"/>
    <property type="evidence" value="ECO:0007669"/>
    <property type="project" value="TreeGrafter"/>
</dbReference>
<dbReference type="InterPro" id="IPR039420">
    <property type="entry name" value="WalR-like"/>
</dbReference>
<keyword evidence="4 7" id="KW-0238">DNA-binding</keyword>
<evidence type="ECO:0000256" key="5">
    <source>
        <dbReference type="ARBA" id="ARBA00023163"/>
    </source>
</evidence>
<evidence type="ECO:0000313" key="11">
    <source>
        <dbReference type="EMBL" id="PSW99446.1"/>
    </source>
</evidence>
<dbReference type="CDD" id="cd00383">
    <property type="entry name" value="trans_reg_C"/>
    <property type="match status" value="1"/>
</dbReference>
<dbReference type="Gene3D" id="1.10.10.10">
    <property type="entry name" value="Winged helix-like DNA-binding domain superfamily/Winged helix DNA-binding domain"/>
    <property type="match status" value="1"/>
</dbReference>
<dbReference type="EMBL" id="PYOP01000002">
    <property type="protein sequence ID" value="PSW99446.1"/>
    <property type="molecule type" value="Genomic_DNA"/>
</dbReference>
<proteinExistence type="predicted"/>
<keyword evidence="3" id="KW-0805">Transcription regulation</keyword>
<dbReference type="PANTHER" id="PTHR48111">
    <property type="entry name" value="REGULATOR OF RPOS"/>
    <property type="match status" value="1"/>
</dbReference>
<keyword evidence="5" id="KW-0804">Transcription</keyword>
<name>A0A0D8P6Y6_9GAMM</name>
<dbReference type="GO" id="GO:0000976">
    <property type="term" value="F:transcription cis-regulatory region binding"/>
    <property type="evidence" value="ECO:0007669"/>
    <property type="project" value="TreeGrafter"/>
</dbReference>
<dbReference type="Pfam" id="PF00486">
    <property type="entry name" value="Trans_reg_C"/>
    <property type="match status" value="1"/>
</dbReference>
<feature type="domain" description="Response regulatory" evidence="8">
    <location>
        <begin position="2"/>
        <end position="117"/>
    </location>
</feature>
<reference evidence="10 13" key="1">
    <citation type="submission" date="2018-01" db="EMBL/GenBank/DDBJ databases">
        <title>Whole genome sequencing of Histamine producing bacteria.</title>
        <authorList>
            <person name="Butler K."/>
        </authorList>
    </citation>
    <scope>NUCLEOTIDE SEQUENCE [LARGE SCALE GENOMIC DNA]</scope>
    <source>
        <strain evidence="11 12">ATCC 51761</strain>
        <strain evidence="10 13">NCIMB 13481</strain>
    </source>
</reference>
<evidence type="ECO:0000259" key="9">
    <source>
        <dbReference type="PROSITE" id="PS51755"/>
    </source>
</evidence>
<keyword evidence="12" id="KW-1185">Reference proteome</keyword>
<gene>
    <name evidence="10" type="ORF">C9I88_11765</name>
    <name evidence="11" type="ORF">C9J52_01295</name>
</gene>
<dbReference type="CDD" id="cd17574">
    <property type="entry name" value="REC_OmpR"/>
    <property type="match status" value="1"/>
</dbReference>
<evidence type="ECO:0000256" key="4">
    <source>
        <dbReference type="ARBA" id="ARBA00023125"/>
    </source>
</evidence>
<feature type="domain" description="OmpR/PhoB-type" evidence="9">
    <location>
        <begin position="125"/>
        <end position="222"/>
    </location>
</feature>
<accession>A0A0D8P6Y6</accession>
<evidence type="ECO:0000259" key="8">
    <source>
        <dbReference type="PROSITE" id="PS50110"/>
    </source>
</evidence>
<dbReference type="PROSITE" id="PS50110">
    <property type="entry name" value="RESPONSE_REGULATORY"/>
    <property type="match status" value="1"/>
</dbReference>
<evidence type="ECO:0000256" key="7">
    <source>
        <dbReference type="PROSITE-ProRule" id="PRU01091"/>
    </source>
</evidence>
<keyword evidence="2" id="KW-0902">Two-component regulatory system</keyword>
<dbReference type="InterPro" id="IPR001867">
    <property type="entry name" value="OmpR/PhoB-type_DNA-bd"/>
</dbReference>
<organism evidence="10 13">
    <name type="scientific">Photobacterium iliopiscarium</name>
    <dbReference type="NCBI Taxonomy" id="56192"/>
    <lineage>
        <taxon>Bacteria</taxon>
        <taxon>Pseudomonadati</taxon>
        <taxon>Pseudomonadota</taxon>
        <taxon>Gammaproteobacteria</taxon>
        <taxon>Vibrionales</taxon>
        <taxon>Vibrionaceae</taxon>
        <taxon>Photobacterium</taxon>
    </lineage>
</organism>
<evidence type="ECO:0000313" key="12">
    <source>
        <dbReference type="Proteomes" id="UP000241190"/>
    </source>
</evidence>
<dbReference type="SMART" id="SM00448">
    <property type="entry name" value="REC"/>
    <property type="match status" value="1"/>
</dbReference>
<dbReference type="Proteomes" id="UP000241954">
    <property type="component" value="Unassembled WGS sequence"/>
</dbReference>
<dbReference type="InterPro" id="IPR036388">
    <property type="entry name" value="WH-like_DNA-bd_sf"/>
</dbReference>
<evidence type="ECO:0000313" key="13">
    <source>
        <dbReference type="Proteomes" id="UP000241954"/>
    </source>
</evidence>
<dbReference type="SUPFAM" id="SSF52172">
    <property type="entry name" value="CheY-like"/>
    <property type="match status" value="1"/>
</dbReference>
<comment type="caution">
    <text evidence="10">The sequence shown here is derived from an EMBL/GenBank/DDBJ whole genome shotgun (WGS) entry which is preliminary data.</text>
</comment>
<dbReference type="PANTHER" id="PTHR48111:SF22">
    <property type="entry name" value="REGULATOR OF RPOS"/>
    <property type="match status" value="1"/>
</dbReference>
<dbReference type="EMBL" id="PYLW01000011">
    <property type="protein sequence ID" value="PSV96614.1"/>
    <property type="molecule type" value="Genomic_DNA"/>
</dbReference>
<dbReference type="GO" id="GO:0006355">
    <property type="term" value="P:regulation of DNA-templated transcription"/>
    <property type="evidence" value="ECO:0007669"/>
    <property type="project" value="InterPro"/>
</dbReference>
<sequence length="223" mass="25201">MKILIVDDNHQIVETIADYLELEGMTADCAYHGQAALTFIENNHYDVIIMDIMMPKIDGIAAVKKIRNELYCGTPILFLTAKDTLEDKVAAFKAGGDDYLLKPFAMEELCLRLRALANRGHRQDIGLLTYADLIMNNRSDEVSRNGKTIKLSRIQFKILKVLLHHAPNIVTRQQVIDAVWGEESPSSDALRSHIYGLRNAIDKDFTTSRLETIHGQGYRIKTT</sequence>
<dbReference type="GO" id="GO:0032993">
    <property type="term" value="C:protein-DNA complex"/>
    <property type="evidence" value="ECO:0007669"/>
    <property type="project" value="TreeGrafter"/>
</dbReference>